<keyword evidence="4" id="KW-1003">Cell membrane</keyword>
<evidence type="ECO:0000256" key="7">
    <source>
        <dbReference type="ARBA" id="ARBA00023136"/>
    </source>
</evidence>
<name>A0ABZ0UQZ2_9RICK</name>
<evidence type="ECO:0000256" key="1">
    <source>
        <dbReference type="ARBA" id="ARBA00004651"/>
    </source>
</evidence>
<keyword evidence="3" id="KW-0813">Transport</keyword>
<dbReference type="PANTHER" id="PTHR21716">
    <property type="entry name" value="TRANSMEMBRANE PROTEIN"/>
    <property type="match status" value="1"/>
</dbReference>
<evidence type="ECO:0000256" key="6">
    <source>
        <dbReference type="ARBA" id="ARBA00022989"/>
    </source>
</evidence>
<comment type="similarity">
    <text evidence="2">Belongs to the autoinducer-2 exporter (AI-2E) (TC 2.A.86) family.</text>
</comment>
<feature type="transmembrane region" description="Helical" evidence="8">
    <location>
        <begin position="141"/>
        <end position="163"/>
    </location>
</feature>
<sequence>MKNKQKENVYLIIAILIICVGLVNDITKPFVYGGILGYIILPFYLSLARRLRSKSTAALISATLGTVIILFFWSVIIWGIMTGISIIHNALTSKDIHFTSYLGDIKSIIENAIMDNVHFDKVVSNLNIGHYTKFIYDIFQISWVNAMSFGLFISIVPFTSYYVMKEANTYKLLTLKLFSPEKITLLEKIGSNGRMILIRYLALYTLLSLIHGSITYTTLIIFDVSNALKLSIIAAISNYIPYIGGILTYSCIFIVATAKFGIGSEILGLALFFVGYSILNFIFLRNIVGMKLDLHPIITVFSVLIFAKCGNIVGILLAIPLASFLLMLFRELTYTQDRNLDF</sequence>
<feature type="transmembrane region" description="Helical" evidence="8">
    <location>
        <begin position="228"/>
        <end position="254"/>
    </location>
</feature>
<evidence type="ECO:0000256" key="4">
    <source>
        <dbReference type="ARBA" id="ARBA00022475"/>
    </source>
</evidence>
<dbReference type="PANTHER" id="PTHR21716:SF53">
    <property type="entry name" value="PERMEASE PERM-RELATED"/>
    <property type="match status" value="1"/>
</dbReference>
<feature type="transmembrane region" description="Helical" evidence="8">
    <location>
        <begin position="7"/>
        <end position="24"/>
    </location>
</feature>
<keyword evidence="6 8" id="KW-1133">Transmembrane helix</keyword>
<reference evidence="9" key="1">
    <citation type="submission" date="2022-10" db="EMBL/GenBank/DDBJ databases">
        <title>Host association and intracellularity evolved multiple times independently in the Rickettsiales.</title>
        <authorList>
            <person name="Castelli M."/>
            <person name="Nardi T."/>
            <person name="Gammuto L."/>
            <person name="Bellinzona G."/>
            <person name="Sabaneyeva E."/>
            <person name="Potekhin A."/>
            <person name="Serra V."/>
            <person name="Petroni G."/>
            <person name="Sassera D."/>
        </authorList>
    </citation>
    <scope>NUCLEOTIDE SEQUENCE [LARGE SCALE GENOMIC DNA]</scope>
    <source>
        <strain evidence="9">US_Bl 11III1</strain>
    </source>
</reference>
<dbReference type="EMBL" id="CP110343">
    <property type="protein sequence ID" value="WPX97666.1"/>
    <property type="molecule type" value="Genomic_DNA"/>
</dbReference>
<evidence type="ECO:0000313" key="10">
    <source>
        <dbReference type="Proteomes" id="UP001325140"/>
    </source>
</evidence>
<keyword evidence="7 8" id="KW-0472">Membrane</keyword>
<accession>A0ABZ0UQZ2</accession>
<dbReference type="Proteomes" id="UP001325140">
    <property type="component" value="Chromosome"/>
</dbReference>
<evidence type="ECO:0000256" key="5">
    <source>
        <dbReference type="ARBA" id="ARBA00022692"/>
    </source>
</evidence>
<feature type="transmembrane region" description="Helical" evidence="8">
    <location>
        <begin position="59"/>
        <end position="81"/>
    </location>
</feature>
<keyword evidence="5 8" id="KW-0812">Transmembrane</keyword>
<comment type="subcellular location">
    <subcellularLocation>
        <location evidence="1">Cell membrane</location>
        <topology evidence="1">Multi-pass membrane protein</topology>
    </subcellularLocation>
</comment>
<gene>
    <name evidence="9" type="ORF">Fokcrypt_00175</name>
</gene>
<feature type="transmembrane region" description="Helical" evidence="8">
    <location>
        <begin position="266"/>
        <end position="284"/>
    </location>
</feature>
<evidence type="ECO:0000256" key="8">
    <source>
        <dbReference type="SAM" id="Phobius"/>
    </source>
</evidence>
<feature type="transmembrane region" description="Helical" evidence="8">
    <location>
        <begin position="30"/>
        <end position="47"/>
    </location>
</feature>
<feature type="transmembrane region" description="Helical" evidence="8">
    <location>
        <begin position="296"/>
        <end position="329"/>
    </location>
</feature>
<evidence type="ECO:0000256" key="2">
    <source>
        <dbReference type="ARBA" id="ARBA00009773"/>
    </source>
</evidence>
<evidence type="ECO:0000256" key="3">
    <source>
        <dbReference type="ARBA" id="ARBA00022448"/>
    </source>
</evidence>
<proteinExistence type="inferred from homology"/>
<keyword evidence="10" id="KW-1185">Reference proteome</keyword>
<organism evidence="9 10">
    <name type="scientific">Candidatus Fokinia crypta</name>
    <dbReference type="NCBI Taxonomy" id="1920990"/>
    <lineage>
        <taxon>Bacteria</taxon>
        <taxon>Pseudomonadati</taxon>
        <taxon>Pseudomonadota</taxon>
        <taxon>Alphaproteobacteria</taxon>
        <taxon>Rickettsiales</taxon>
        <taxon>Candidatus Midichloriaceae</taxon>
        <taxon>Candidatus Fokinia</taxon>
    </lineage>
</organism>
<evidence type="ECO:0000313" key="9">
    <source>
        <dbReference type="EMBL" id="WPX97666.1"/>
    </source>
</evidence>
<feature type="transmembrane region" description="Helical" evidence="8">
    <location>
        <begin position="201"/>
        <end position="222"/>
    </location>
</feature>
<dbReference type="InterPro" id="IPR002549">
    <property type="entry name" value="AI-2E-like"/>
</dbReference>
<dbReference type="RefSeq" id="WP_323722321.1">
    <property type="nucleotide sequence ID" value="NZ_CP110343.1"/>
</dbReference>
<dbReference type="Pfam" id="PF01594">
    <property type="entry name" value="AI-2E_transport"/>
    <property type="match status" value="1"/>
</dbReference>
<protein>
    <submittedName>
        <fullName evidence="9">PerM-like transporter</fullName>
    </submittedName>
</protein>